<dbReference type="InterPro" id="IPR036420">
    <property type="entry name" value="BRCT_dom_sf"/>
</dbReference>
<dbReference type="AlphaFoldDB" id="X1JL19"/>
<dbReference type="EMBL" id="BARU01046992">
    <property type="protein sequence ID" value="GAH95431.1"/>
    <property type="molecule type" value="Genomic_DNA"/>
</dbReference>
<dbReference type="Gene3D" id="3.40.50.10190">
    <property type="entry name" value="BRCT domain"/>
    <property type="match status" value="1"/>
</dbReference>
<dbReference type="PROSITE" id="PS50172">
    <property type="entry name" value="BRCT"/>
    <property type="match status" value="1"/>
</dbReference>
<organism evidence="2">
    <name type="scientific">marine sediment metagenome</name>
    <dbReference type="NCBI Taxonomy" id="412755"/>
    <lineage>
        <taxon>unclassified sequences</taxon>
        <taxon>metagenomes</taxon>
        <taxon>ecological metagenomes</taxon>
    </lineage>
</organism>
<gene>
    <name evidence="2" type="ORF">S03H2_70626</name>
</gene>
<dbReference type="InterPro" id="IPR001357">
    <property type="entry name" value="BRCT_dom"/>
</dbReference>
<proteinExistence type="predicted"/>
<dbReference type="CDD" id="cd17748">
    <property type="entry name" value="BRCT_DNA_ligase_like"/>
    <property type="match status" value="1"/>
</dbReference>
<dbReference type="SUPFAM" id="SSF52113">
    <property type="entry name" value="BRCT domain"/>
    <property type="match status" value="1"/>
</dbReference>
<reference evidence="2" key="1">
    <citation type="journal article" date="2014" name="Front. Microbiol.">
        <title>High frequency of phylogenetically diverse reductive dehalogenase-homologous genes in deep subseafloor sedimentary metagenomes.</title>
        <authorList>
            <person name="Kawai M."/>
            <person name="Futagami T."/>
            <person name="Toyoda A."/>
            <person name="Takaki Y."/>
            <person name="Nishi S."/>
            <person name="Hori S."/>
            <person name="Arai W."/>
            <person name="Tsubouchi T."/>
            <person name="Morono Y."/>
            <person name="Uchiyama I."/>
            <person name="Ito T."/>
            <person name="Fujiyama A."/>
            <person name="Inagaki F."/>
            <person name="Takami H."/>
        </authorList>
    </citation>
    <scope>NUCLEOTIDE SEQUENCE</scope>
    <source>
        <strain evidence="2">Expedition CK06-06</strain>
    </source>
</reference>
<name>X1JL19_9ZZZZ</name>
<evidence type="ECO:0000259" key="1">
    <source>
        <dbReference type="PROSITE" id="PS50172"/>
    </source>
</evidence>
<accession>X1JL19</accession>
<feature type="domain" description="BRCT" evidence="1">
    <location>
        <begin position="39"/>
        <end position="111"/>
    </location>
</feature>
<protein>
    <recommendedName>
        <fullName evidence="1">BRCT domain-containing protein</fullName>
    </recommendedName>
</protein>
<evidence type="ECO:0000313" key="2">
    <source>
        <dbReference type="EMBL" id="GAH95431.1"/>
    </source>
</evidence>
<feature type="non-terminal residue" evidence="2">
    <location>
        <position position="1"/>
    </location>
</feature>
<comment type="caution">
    <text evidence="2">The sequence shown here is derived from an EMBL/GenBank/DDBJ whole genome shotgun (WGS) entry which is preliminary data.</text>
</comment>
<dbReference type="Pfam" id="PF00533">
    <property type="entry name" value="BRCT"/>
    <property type="match status" value="1"/>
</dbReference>
<sequence length="117" mass="12703">CGVEIKNPFSFEVVPDAEEIIEEANGKEPEKPQGTAVESMKFTIGGLRFCLTGAMSEPRREIEKRVIEAGGIVGGISMKTDYLVVGDNPGSKLAKAKSYNIKIINESELMDKGRIQA</sequence>
<feature type="non-terminal residue" evidence="2">
    <location>
        <position position="117"/>
    </location>
</feature>